<dbReference type="EMBL" id="ADBV01020142">
    <property type="protein sequence ID" value="EJW70918.1"/>
    <property type="molecule type" value="Genomic_DNA"/>
</dbReference>
<gene>
    <name evidence="1" type="ORF">WUBG_18177</name>
</gene>
<dbReference type="AlphaFoldDB" id="J9DMS6"/>
<organism evidence="1 2">
    <name type="scientific">Wuchereria bancrofti</name>
    <dbReference type="NCBI Taxonomy" id="6293"/>
    <lineage>
        <taxon>Eukaryota</taxon>
        <taxon>Metazoa</taxon>
        <taxon>Ecdysozoa</taxon>
        <taxon>Nematoda</taxon>
        <taxon>Chromadorea</taxon>
        <taxon>Rhabditida</taxon>
        <taxon>Spirurina</taxon>
        <taxon>Spiruromorpha</taxon>
        <taxon>Filarioidea</taxon>
        <taxon>Onchocercidae</taxon>
        <taxon>Wuchereria</taxon>
    </lineage>
</organism>
<evidence type="ECO:0000313" key="1">
    <source>
        <dbReference type="EMBL" id="EJW70918.1"/>
    </source>
</evidence>
<proteinExistence type="predicted"/>
<feature type="non-terminal residue" evidence="1">
    <location>
        <position position="1"/>
    </location>
</feature>
<accession>J9DMS6</accession>
<evidence type="ECO:0000313" key="2">
    <source>
        <dbReference type="Proteomes" id="UP000004810"/>
    </source>
</evidence>
<protein>
    <submittedName>
        <fullName evidence="1">Uncharacterized protein</fullName>
    </submittedName>
</protein>
<name>J9DMS6_WUCBA</name>
<reference evidence="2" key="1">
    <citation type="submission" date="2012-08" db="EMBL/GenBank/DDBJ databases">
        <title>The Genome Sequence of Wuchereria bancrofti.</title>
        <authorList>
            <person name="Nutman T.B."/>
            <person name="Fink D.L."/>
            <person name="Russ C."/>
            <person name="Young S."/>
            <person name="Zeng Q."/>
            <person name="Koehrsen M."/>
            <person name="Alvarado L."/>
            <person name="Berlin A."/>
            <person name="Chapman S.B."/>
            <person name="Chen Z."/>
            <person name="Freedman E."/>
            <person name="Gellesch M."/>
            <person name="Goldberg J."/>
            <person name="Griggs A."/>
            <person name="Gujja S."/>
            <person name="Heilman E.R."/>
            <person name="Heiman D."/>
            <person name="Hepburn T."/>
            <person name="Howarth C."/>
            <person name="Jen D."/>
            <person name="Larson L."/>
            <person name="Lewis B."/>
            <person name="Mehta T."/>
            <person name="Park D."/>
            <person name="Pearson M."/>
            <person name="Roberts A."/>
            <person name="Saif S."/>
            <person name="Shea T."/>
            <person name="Shenoy N."/>
            <person name="Sisk P."/>
            <person name="Stolte C."/>
            <person name="Sykes S."/>
            <person name="Walk T."/>
            <person name="White J."/>
            <person name="Yandava C."/>
            <person name="Haas B."/>
            <person name="Henn M.R."/>
            <person name="Nusbaum C."/>
            <person name="Birren B."/>
        </authorList>
    </citation>
    <scope>NUCLEOTIDE SEQUENCE [LARGE SCALE GENOMIC DNA]</scope>
    <source>
        <strain evidence="2">NA</strain>
    </source>
</reference>
<dbReference type="Proteomes" id="UP000004810">
    <property type="component" value="Unassembled WGS sequence"/>
</dbReference>
<comment type="caution">
    <text evidence="1">The sequence shown here is derived from an EMBL/GenBank/DDBJ whole genome shotgun (WGS) entry which is preliminary data.</text>
</comment>
<sequence>GGINDQIIQKVNLSCSKGYLQWIDPIGGMQVRFLMKYSNEKKIGRMDEKSYNIKKGQIYVRDLNECNRFDDYSVKSIERI</sequence>